<dbReference type="PROSITE" id="PS50294">
    <property type="entry name" value="WD_REPEATS_REGION"/>
    <property type="match status" value="2"/>
</dbReference>
<comment type="caution">
    <text evidence="10">The sequence shown here is derived from an EMBL/GenBank/DDBJ whole genome shotgun (WGS) entry which is preliminary data.</text>
</comment>
<dbReference type="RefSeq" id="WP_006979704.1">
    <property type="nucleotide sequence ID" value="NZ_ABVL01000006.1"/>
</dbReference>
<name>B4D198_9BACT</name>
<dbReference type="STRING" id="497964.CfE428DRAFT_2379"/>
<evidence type="ECO:0000256" key="3">
    <source>
        <dbReference type="ARBA" id="ARBA00022723"/>
    </source>
</evidence>
<dbReference type="SUPFAM" id="SSF50978">
    <property type="entry name" value="WD40 repeat-like"/>
    <property type="match status" value="1"/>
</dbReference>
<evidence type="ECO:0000256" key="6">
    <source>
        <dbReference type="PROSITE-ProRule" id="PRU00221"/>
    </source>
</evidence>
<evidence type="ECO:0000259" key="9">
    <source>
        <dbReference type="PROSITE" id="PS51007"/>
    </source>
</evidence>
<evidence type="ECO:0000256" key="5">
    <source>
        <dbReference type="ARBA" id="ARBA00023004"/>
    </source>
</evidence>
<dbReference type="GO" id="GO:0046872">
    <property type="term" value="F:metal ion binding"/>
    <property type="evidence" value="ECO:0007669"/>
    <property type="project" value="UniProtKB-KW"/>
</dbReference>
<dbReference type="Gene3D" id="2.130.10.10">
    <property type="entry name" value="YVTN repeat-like/Quinoprotein amine dehydrogenase"/>
    <property type="match status" value="3"/>
</dbReference>
<dbReference type="GO" id="GO:0009055">
    <property type="term" value="F:electron transfer activity"/>
    <property type="evidence" value="ECO:0007669"/>
    <property type="project" value="InterPro"/>
</dbReference>
<dbReference type="PANTHER" id="PTHR19848:SF8">
    <property type="entry name" value="F-BOX AND WD REPEAT DOMAIN CONTAINING 7"/>
    <property type="match status" value="1"/>
</dbReference>
<dbReference type="Pfam" id="PF00400">
    <property type="entry name" value="WD40"/>
    <property type="match status" value="5"/>
</dbReference>
<feature type="domain" description="Cytochrome c" evidence="9">
    <location>
        <begin position="23"/>
        <end position="122"/>
    </location>
</feature>
<dbReference type="InterPro" id="IPR001680">
    <property type="entry name" value="WD40_rpt"/>
</dbReference>
<evidence type="ECO:0000256" key="4">
    <source>
        <dbReference type="ARBA" id="ARBA00022737"/>
    </source>
</evidence>
<dbReference type="PANTHER" id="PTHR19848">
    <property type="entry name" value="WD40 REPEAT PROTEIN"/>
    <property type="match status" value="1"/>
</dbReference>
<protein>
    <submittedName>
        <fullName evidence="10">WD-40 repeat protein</fullName>
    </submittedName>
</protein>
<dbReference type="CDD" id="cd00200">
    <property type="entry name" value="WD40"/>
    <property type="match status" value="1"/>
</dbReference>
<dbReference type="InParanoid" id="B4D198"/>
<accession>B4D198</accession>
<keyword evidence="1 6" id="KW-0853">WD repeat</keyword>
<dbReference type="InterPro" id="IPR036322">
    <property type="entry name" value="WD40_repeat_dom_sf"/>
</dbReference>
<dbReference type="InterPro" id="IPR019775">
    <property type="entry name" value="WD40_repeat_CS"/>
</dbReference>
<evidence type="ECO:0000256" key="2">
    <source>
        <dbReference type="ARBA" id="ARBA00022617"/>
    </source>
</evidence>
<dbReference type="AlphaFoldDB" id="B4D198"/>
<dbReference type="InterPro" id="IPR009056">
    <property type="entry name" value="Cyt_c-like_dom"/>
</dbReference>
<feature type="repeat" description="WD" evidence="6">
    <location>
        <begin position="400"/>
        <end position="433"/>
    </location>
</feature>
<keyword evidence="2 7" id="KW-0349">Heme</keyword>
<dbReference type="Proteomes" id="UP000005824">
    <property type="component" value="Unassembled WGS sequence"/>
</dbReference>
<proteinExistence type="predicted"/>
<dbReference type="InterPro" id="IPR011429">
    <property type="entry name" value="Cyt_c_Planctomycete-type"/>
</dbReference>
<feature type="repeat" description="WD" evidence="6">
    <location>
        <begin position="245"/>
        <end position="276"/>
    </location>
</feature>
<keyword evidence="4" id="KW-0677">Repeat</keyword>
<dbReference type="PROSITE" id="PS50082">
    <property type="entry name" value="WD_REPEATS_2"/>
    <property type="match status" value="4"/>
</dbReference>
<feature type="repeat" description="WD" evidence="6">
    <location>
        <begin position="277"/>
        <end position="318"/>
    </location>
</feature>
<reference evidence="10 11" key="1">
    <citation type="journal article" date="2011" name="J. Bacteriol.">
        <title>Genome sequence of Chthoniobacter flavus Ellin428, an aerobic heterotrophic soil bacterium.</title>
        <authorList>
            <person name="Kant R."/>
            <person name="van Passel M.W."/>
            <person name="Palva A."/>
            <person name="Lucas S."/>
            <person name="Lapidus A."/>
            <person name="Glavina Del Rio T."/>
            <person name="Dalin E."/>
            <person name="Tice H."/>
            <person name="Bruce D."/>
            <person name="Goodwin L."/>
            <person name="Pitluck S."/>
            <person name="Larimer F.W."/>
            <person name="Land M.L."/>
            <person name="Hauser L."/>
            <person name="Sangwan P."/>
            <person name="de Vos W.M."/>
            <person name="Janssen P.H."/>
            <person name="Smidt H."/>
        </authorList>
    </citation>
    <scope>NUCLEOTIDE SEQUENCE [LARGE SCALE GENOMIC DNA]</scope>
    <source>
        <strain evidence="10 11">Ellin428</strain>
    </source>
</reference>
<keyword evidence="11" id="KW-1185">Reference proteome</keyword>
<dbReference type="InterPro" id="IPR036909">
    <property type="entry name" value="Cyt_c-like_dom_sf"/>
</dbReference>
<dbReference type="EMBL" id="ABVL01000006">
    <property type="protein sequence ID" value="EDY19790.1"/>
    <property type="molecule type" value="Genomic_DNA"/>
</dbReference>
<feature type="repeat" description="WD" evidence="6">
    <location>
        <begin position="319"/>
        <end position="351"/>
    </location>
</feature>
<dbReference type="Gene3D" id="1.10.760.10">
    <property type="entry name" value="Cytochrome c-like domain"/>
    <property type="match status" value="1"/>
</dbReference>
<dbReference type="PROSITE" id="PS00678">
    <property type="entry name" value="WD_REPEATS_1"/>
    <property type="match status" value="1"/>
</dbReference>
<evidence type="ECO:0000256" key="8">
    <source>
        <dbReference type="SAM" id="SignalP"/>
    </source>
</evidence>
<evidence type="ECO:0000313" key="11">
    <source>
        <dbReference type="Proteomes" id="UP000005824"/>
    </source>
</evidence>
<dbReference type="Pfam" id="PF07635">
    <property type="entry name" value="PSCyt1"/>
    <property type="match status" value="1"/>
</dbReference>
<organism evidence="10 11">
    <name type="scientific">Chthoniobacter flavus Ellin428</name>
    <dbReference type="NCBI Taxonomy" id="497964"/>
    <lineage>
        <taxon>Bacteria</taxon>
        <taxon>Pseudomonadati</taxon>
        <taxon>Verrucomicrobiota</taxon>
        <taxon>Spartobacteria</taxon>
        <taxon>Chthoniobacterales</taxon>
        <taxon>Chthoniobacteraceae</taxon>
        <taxon>Chthoniobacter</taxon>
    </lineage>
</organism>
<evidence type="ECO:0000313" key="10">
    <source>
        <dbReference type="EMBL" id="EDY19790.1"/>
    </source>
</evidence>
<dbReference type="SMART" id="SM00320">
    <property type="entry name" value="WD40"/>
    <property type="match status" value="6"/>
</dbReference>
<evidence type="ECO:0000256" key="1">
    <source>
        <dbReference type="ARBA" id="ARBA00022574"/>
    </source>
</evidence>
<keyword evidence="8" id="KW-0732">Signal</keyword>
<sequence precursor="true">MPPLRLTASSLLFALVALLGETRAATETAVSFRKEIAPMLQRRCAACHGEDSAKGGYRLDSLKRMSKAGDSDLAPLTPGKIGDSELYQRLIEKDANDRMPQKADALPASEIALIERWIKEGAVNDGGPADRPLSELVRESLLKSAPVKYPRPAPITALAFSPDGTQLAVSGYYEVTIWDLDTGALVRRIGGLPERISALAWHRKTGELAVAGGSPAQWGTVILIDPSPNAEPRFLCDLPDMALCVAFNPDGTQLAAGSADRTIRLFDVKSGKQAHIMRNHADWVQSVAYSPDGTHVLSSSRDRTVRISSAATGELESTYTGHETAVYAAIFSHDGDTVLSLAQNSPLDYWKWTTTEKKPKRTDVAGHPERLAWVTGGLALAGEDGLLRIETPDDETLFTLYGQPDAISALAVGSNPDQIATGSYDGTVCVWNLGCGTWVRRFVASP</sequence>
<feature type="signal peptide" evidence="8">
    <location>
        <begin position="1"/>
        <end position="24"/>
    </location>
</feature>
<dbReference type="PROSITE" id="PS51007">
    <property type="entry name" value="CYTC"/>
    <property type="match status" value="1"/>
</dbReference>
<dbReference type="GO" id="GO:0020037">
    <property type="term" value="F:heme binding"/>
    <property type="evidence" value="ECO:0007669"/>
    <property type="project" value="InterPro"/>
</dbReference>
<dbReference type="InterPro" id="IPR015943">
    <property type="entry name" value="WD40/YVTN_repeat-like_dom_sf"/>
</dbReference>
<dbReference type="eggNOG" id="COG2319">
    <property type="taxonomic scope" value="Bacteria"/>
</dbReference>
<dbReference type="SUPFAM" id="SSF46626">
    <property type="entry name" value="Cytochrome c"/>
    <property type="match status" value="1"/>
</dbReference>
<feature type="chain" id="PRO_5002802314" evidence="8">
    <location>
        <begin position="25"/>
        <end position="446"/>
    </location>
</feature>
<evidence type="ECO:0000256" key="7">
    <source>
        <dbReference type="PROSITE-ProRule" id="PRU00433"/>
    </source>
</evidence>
<keyword evidence="3 7" id="KW-0479">Metal-binding</keyword>
<gene>
    <name evidence="10" type="ORF">CfE428DRAFT_2379</name>
</gene>
<keyword evidence="5 7" id="KW-0408">Iron</keyword>